<gene>
    <name evidence="5" type="ORF">KIN20_024739</name>
</gene>
<dbReference type="EMBL" id="JAHQIW010005012">
    <property type="protein sequence ID" value="KAJ1364615.1"/>
    <property type="molecule type" value="Genomic_DNA"/>
</dbReference>
<accession>A0AAD5QW67</accession>
<dbReference type="Pfam" id="PF05769">
    <property type="entry name" value="SIKE"/>
    <property type="match status" value="1"/>
</dbReference>
<feature type="region of interest" description="Disordered" evidence="4">
    <location>
        <begin position="194"/>
        <end position="230"/>
    </location>
</feature>
<protein>
    <submittedName>
        <fullName evidence="5">Uncharacterized protein</fullName>
    </submittedName>
</protein>
<evidence type="ECO:0000256" key="3">
    <source>
        <dbReference type="SAM" id="Coils"/>
    </source>
</evidence>
<keyword evidence="2 3" id="KW-0175">Coiled coil</keyword>
<comment type="caution">
    <text evidence="5">The sequence shown here is derived from an EMBL/GenBank/DDBJ whole genome shotgun (WGS) entry which is preliminary data.</text>
</comment>
<dbReference type="InterPro" id="IPR008555">
    <property type="entry name" value="SIKE"/>
</dbReference>
<organism evidence="5 6">
    <name type="scientific">Parelaphostrongylus tenuis</name>
    <name type="common">Meningeal worm</name>
    <dbReference type="NCBI Taxonomy" id="148309"/>
    <lineage>
        <taxon>Eukaryota</taxon>
        <taxon>Metazoa</taxon>
        <taxon>Ecdysozoa</taxon>
        <taxon>Nematoda</taxon>
        <taxon>Chromadorea</taxon>
        <taxon>Rhabditida</taxon>
        <taxon>Rhabditina</taxon>
        <taxon>Rhabditomorpha</taxon>
        <taxon>Strongyloidea</taxon>
        <taxon>Metastrongylidae</taxon>
        <taxon>Parelaphostrongylus</taxon>
    </lineage>
</organism>
<evidence type="ECO:0000256" key="1">
    <source>
        <dbReference type="ARBA" id="ARBA00005537"/>
    </source>
</evidence>
<dbReference type="Proteomes" id="UP001196413">
    <property type="component" value="Unassembled WGS sequence"/>
</dbReference>
<evidence type="ECO:0000256" key="2">
    <source>
        <dbReference type="ARBA" id="ARBA00023054"/>
    </source>
</evidence>
<proteinExistence type="inferred from homology"/>
<dbReference type="AlphaFoldDB" id="A0AAD5QW67"/>
<sequence>MTNYVTPIDVQDIVKDLRRIVVNLKEDDKVTQSLTYAHRIADIIHRRGGDTLMRYIPGQDTEKEQRKSRNRQLRDLDNENRQLRQLYEDSQWTLFLVMEAHRRVLEANFEKDSDKASSGIQNRVHESMKQDFCKDAAQMAREIQEYFEYTRKMNVDIRKRVEDLRAENDLLRAILDFESGVDIQTITDQLKKRASKSPLQNAKHGFESSSGRENIVNCDEKSAPRTKTQC</sequence>
<name>A0AAD5QW67_PARTN</name>
<reference evidence="5" key="1">
    <citation type="submission" date="2021-06" db="EMBL/GenBank/DDBJ databases">
        <title>Parelaphostrongylus tenuis whole genome reference sequence.</title>
        <authorList>
            <person name="Garwood T.J."/>
            <person name="Larsen P.A."/>
            <person name="Fountain-Jones N.M."/>
            <person name="Garbe J.R."/>
            <person name="Macchietto M.G."/>
            <person name="Kania S.A."/>
            <person name="Gerhold R.W."/>
            <person name="Richards J.E."/>
            <person name="Wolf T.M."/>
        </authorList>
    </citation>
    <scope>NUCLEOTIDE SEQUENCE</scope>
    <source>
        <strain evidence="5">MNPRO001-30</strain>
        <tissue evidence="5">Meninges</tissue>
    </source>
</reference>
<evidence type="ECO:0000313" key="6">
    <source>
        <dbReference type="Proteomes" id="UP001196413"/>
    </source>
</evidence>
<comment type="similarity">
    <text evidence="1">Belongs to the SIKE family.</text>
</comment>
<evidence type="ECO:0000256" key="4">
    <source>
        <dbReference type="SAM" id="MobiDB-lite"/>
    </source>
</evidence>
<evidence type="ECO:0000313" key="5">
    <source>
        <dbReference type="EMBL" id="KAJ1364615.1"/>
    </source>
</evidence>
<keyword evidence="6" id="KW-1185">Reference proteome</keyword>
<feature type="coiled-coil region" evidence="3">
    <location>
        <begin position="66"/>
        <end position="93"/>
    </location>
</feature>